<protein>
    <submittedName>
        <fullName evidence="1">Auxin-responsive protein IAA6-like isoform X3</fullName>
    </submittedName>
</protein>
<reference evidence="1" key="1">
    <citation type="submission" date="2020-01" db="EMBL/GenBank/DDBJ databases">
        <title>Genome sequence of Kobresia littledalei, the first chromosome-level genome in the family Cyperaceae.</title>
        <authorList>
            <person name="Qu G."/>
        </authorList>
    </citation>
    <scope>NUCLEOTIDE SEQUENCE</scope>
    <source>
        <strain evidence="1">C.B.Clarke</strain>
        <tissue evidence="1">Leaf</tissue>
    </source>
</reference>
<accession>A0A833VVP6</accession>
<dbReference type="Proteomes" id="UP000623129">
    <property type="component" value="Unassembled WGS sequence"/>
</dbReference>
<sequence>MEEESKKKEIYPKLLHLIPNEREWKPTINQKTANLTNKLLDQEETELELKLGLPGGDIEKTEEKPSLHSLGYSLNAFHSSSVSHGAKRGFSDAIKSKSQGITITHLI</sequence>
<proteinExistence type="predicted"/>
<comment type="caution">
    <text evidence="1">The sequence shown here is derived from an EMBL/GenBank/DDBJ whole genome shotgun (WGS) entry which is preliminary data.</text>
</comment>
<keyword evidence="2" id="KW-1185">Reference proteome</keyword>
<evidence type="ECO:0000313" key="2">
    <source>
        <dbReference type="Proteomes" id="UP000623129"/>
    </source>
</evidence>
<evidence type="ECO:0000313" key="1">
    <source>
        <dbReference type="EMBL" id="KAF3335054.1"/>
    </source>
</evidence>
<dbReference type="EMBL" id="SWLB01000009">
    <property type="protein sequence ID" value="KAF3335054.1"/>
    <property type="molecule type" value="Genomic_DNA"/>
</dbReference>
<organism evidence="1 2">
    <name type="scientific">Carex littledalei</name>
    <dbReference type="NCBI Taxonomy" id="544730"/>
    <lineage>
        <taxon>Eukaryota</taxon>
        <taxon>Viridiplantae</taxon>
        <taxon>Streptophyta</taxon>
        <taxon>Embryophyta</taxon>
        <taxon>Tracheophyta</taxon>
        <taxon>Spermatophyta</taxon>
        <taxon>Magnoliopsida</taxon>
        <taxon>Liliopsida</taxon>
        <taxon>Poales</taxon>
        <taxon>Cyperaceae</taxon>
        <taxon>Cyperoideae</taxon>
        <taxon>Cariceae</taxon>
        <taxon>Carex</taxon>
        <taxon>Carex subgen. Euthyceras</taxon>
    </lineage>
</organism>
<name>A0A833VVP6_9POAL</name>
<gene>
    <name evidence="1" type="ORF">FCM35_KLT21658</name>
</gene>
<dbReference type="AlphaFoldDB" id="A0A833VVP6"/>